<dbReference type="Proteomes" id="UP001629249">
    <property type="component" value="Unassembled WGS sequence"/>
</dbReference>
<evidence type="ECO:0000313" key="2">
    <source>
        <dbReference type="Proteomes" id="UP001629249"/>
    </source>
</evidence>
<proteinExistence type="predicted"/>
<dbReference type="RefSeq" id="WP_408333484.1">
    <property type="nucleotide sequence ID" value="NZ_JAQQFH010000037.1"/>
</dbReference>
<accession>A0ABW8ZIV8</accession>
<sequence length="51" mass="5655">MVRLLSQRLYRERCGSSIAEKIMQAIHSATTGRIIGIIGIIGKRNGITWQG</sequence>
<organism evidence="1 2">
    <name type="scientific">Paraburkholderia agricolaris</name>
    <dbReference type="NCBI Taxonomy" id="2152888"/>
    <lineage>
        <taxon>Bacteria</taxon>
        <taxon>Pseudomonadati</taxon>
        <taxon>Pseudomonadota</taxon>
        <taxon>Betaproteobacteria</taxon>
        <taxon>Burkholderiales</taxon>
        <taxon>Burkholderiaceae</taxon>
        <taxon>Paraburkholderia</taxon>
    </lineage>
</organism>
<gene>
    <name evidence="1" type="ORF">PQR66_04585</name>
</gene>
<protein>
    <submittedName>
        <fullName evidence="1">Uncharacterized protein</fullName>
    </submittedName>
</protein>
<reference evidence="1 2" key="1">
    <citation type="journal article" date="2024" name="Chem. Sci.">
        <title>Discovery of megapolipeptins by genome mining of a Burkholderiales bacteria collection.</title>
        <authorList>
            <person name="Paulo B.S."/>
            <person name="Recchia M.J.J."/>
            <person name="Lee S."/>
            <person name="Fergusson C.H."/>
            <person name="Romanowski S.B."/>
            <person name="Hernandez A."/>
            <person name="Krull N."/>
            <person name="Liu D.Y."/>
            <person name="Cavanagh H."/>
            <person name="Bos A."/>
            <person name="Gray C.A."/>
            <person name="Murphy B.T."/>
            <person name="Linington R.G."/>
            <person name="Eustaquio A.S."/>
        </authorList>
    </citation>
    <scope>NUCLEOTIDE SEQUENCE [LARGE SCALE GENOMIC DNA]</scope>
    <source>
        <strain evidence="1 2">RL16-012-BIC-B</strain>
    </source>
</reference>
<dbReference type="EMBL" id="JAQQFN010000002">
    <property type="protein sequence ID" value="MFL9882288.1"/>
    <property type="molecule type" value="Genomic_DNA"/>
</dbReference>
<name>A0ABW8ZIV8_9BURK</name>
<evidence type="ECO:0000313" key="1">
    <source>
        <dbReference type="EMBL" id="MFL9882288.1"/>
    </source>
</evidence>
<comment type="caution">
    <text evidence="1">The sequence shown here is derived from an EMBL/GenBank/DDBJ whole genome shotgun (WGS) entry which is preliminary data.</text>
</comment>
<keyword evidence="2" id="KW-1185">Reference proteome</keyword>